<dbReference type="STRING" id="397945.Aave_2577"/>
<dbReference type="InterPro" id="IPR029068">
    <property type="entry name" value="Glyas_Bleomycin-R_OHBP_Dase"/>
</dbReference>
<organism evidence="2 3">
    <name type="scientific">Paracidovorax citrulli (strain AAC00-1)</name>
    <name type="common">Acidovorax citrulli</name>
    <dbReference type="NCBI Taxonomy" id="397945"/>
    <lineage>
        <taxon>Bacteria</taxon>
        <taxon>Pseudomonadati</taxon>
        <taxon>Pseudomonadota</taxon>
        <taxon>Betaproteobacteria</taxon>
        <taxon>Burkholderiales</taxon>
        <taxon>Comamonadaceae</taxon>
        <taxon>Paracidovorax</taxon>
    </lineage>
</organism>
<accession>A1TQB1</accession>
<feature type="region of interest" description="Disordered" evidence="1">
    <location>
        <begin position="39"/>
        <end position="62"/>
    </location>
</feature>
<dbReference type="AlphaFoldDB" id="A1TQB1"/>
<reference evidence="2" key="1">
    <citation type="submission" date="2006-12" db="EMBL/GenBank/DDBJ databases">
        <title>Complete sequence of Acidovorax avenae subsp. citrulli AAC00-1.</title>
        <authorList>
            <consortium name="US DOE Joint Genome Institute"/>
            <person name="Copeland A."/>
            <person name="Lucas S."/>
            <person name="Lapidus A."/>
            <person name="Barry K."/>
            <person name="Detter J.C."/>
            <person name="Glavina del Rio T."/>
            <person name="Dalin E."/>
            <person name="Tice H."/>
            <person name="Pitluck S."/>
            <person name="Kiss H."/>
            <person name="Brettin T."/>
            <person name="Bruce D."/>
            <person name="Han C."/>
            <person name="Tapia R."/>
            <person name="Gilna P."/>
            <person name="Schmutz J."/>
            <person name="Larimer F."/>
            <person name="Land M."/>
            <person name="Hauser L."/>
            <person name="Kyrpides N."/>
            <person name="Kim E."/>
            <person name="Stahl D."/>
            <person name="Richardson P."/>
        </authorList>
    </citation>
    <scope>NUCLEOTIDE SEQUENCE</scope>
    <source>
        <strain evidence="2">AAC00-1</strain>
    </source>
</reference>
<protein>
    <submittedName>
        <fullName evidence="2">Glyoxalase/bleomycin resistance protein/dioxygenase</fullName>
    </submittedName>
</protein>
<dbReference type="HOGENOM" id="CLU_2893521_0_0_4"/>
<dbReference type="KEGG" id="aav:Aave_2577"/>
<dbReference type="Proteomes" id="UP000002596">
    <property type="component" value="Chromosome"/>
</dbReference>
<evidence type="ECO:0000313" key="3">
    <source>
        <dbReference type="Proteomes" id="UP000002596"/>
    </source>
</evidence>
<gene>
    <name evidence="2" type="ordered locus">Aave_2577</name>
</gene>
<evidence type="ECO:0000313" key="2">
    <source>
        <dbReference type="EMBL" id="ABM33149.1"/>
    </source>
</evidence>
<sequence length="62" mass="6687">MVHRRAFAVWRPRGHRRLPPPLEGVTRARVDAFHRAAIAAGGKGNGAPGLRPDDHAATTEPS</sequence>
<dbReference type="Gene3D" id="3.10.180.10">
    <property type="entry name" value="2,3-Dihydroxybiphenyl 1,2-Dioxygenase, domain 1"/>
    <property type="match status" value="1"/>
</dbReference>
<feature type="compositionally biased region" description="Basic and acidic residues" evidence="1">
    <location>
        <begin position="51"/>
        <end position="62"/>
    </location>
</feature>
<name>A1TQB1_PARC0</name>
<dbReference type="EMBL" id="CP000512">
    <property type="protein sequence ID" value="ABM33149.1"/>
    <property type="molecule type" value="Genomic_DNA"/>
</dbReference>
<proteinExistence type="predicted"/>
<evidence type="ECO:0000256" key="1">
    <source>
        <dbReference type="SAM" id="MobiDB-lite"/>
    </source>
</evidence>